<dbReference type="Gene3D" id="3.40.50.880">
    <property type="match status" value="1"/>
</dbReference>
<dbReference type="Pfam" id="PF12833">
    <property type="entry name" value="HTH_18"/>
    <property type="match status" value="1"/>
</dbReference>
<proteinExistence type="predicted"/>
<gene>
    <name evidence="4" type="ORF">CSV86_010675</name>
</gene>
<keyword evidence="2" id="KW-0238">DNA-binding</keyword>
<evidence type="ECO:0000256" key="3">
    <source>
        <dbReference type="ARBA" id="ARBA00023163"/>
    </source>
</evidence>
<evidence type="ECO:0000256" key="2">
    <source>
        <dbReference type="ARBA" id="ARBA00023125"/>
    </source>
</evidence>
<keyword evidence="5" id="KW-1185">Reference proteome</keyword>
<protein>
    <submittedName>
        <fullName evidence="4">GlxA family transcriptional regulator</fullName>
    </submittedName>
</protein>
<dbReference type="SUPFAM" id="SSF52317">
    <property type="entry name" value="Class I glutamine amidotransferase-like"/>
    <property type="match status" value="1"/>
</dbReference>
<dbReference type="AlphaFoldDB" id="L1LUY4"/>
<comment type="caution">
    <text evidence="4">The sequence shown here is derived from an EMBL/GenBank/DDBJ whole genome shotgun (WGS) entry which is preliminary data.</text>
</comment>
<dbReference type="GO" id="GO:0009893">
    <property type="term" value="P:positive regulation of metabolic process"/>
    <property type="evidence" value="ECO:0007669"/>
    <property type="project" value="UniProtKB-ARBA"/>
</dbReference>
<reference evidence="4 5" key="1">
    <citation type="journal article" date="2013" name="Genome Announc.">
        <title>Genome Sequence of Naphthalene-Degrading Soil Bacterium Pseudomonas putida CSV86.</title>
        <authorList>
            <person name="Phale P.S."/>
            <person name="Paliwal V."/>
            <person name="Raju S.C."/>
            <person name="Modak A."/>
            <person name="Purohit H.J."/>
        </authorList>
    </citation>
    <scope>NUCLEOTIDE SEQUENCE [LARGE SCALE GENOMIC DNA]</scope>
    <source>
        <strain evidence="4 5">CSV86</strain>
    </source>
</reference>
<sequence length="346" mass="38933">MQRSKKSAAGSEVSVFRFLVIVFPYFNAAATSAFVDPFRAANYLSGETHFYWEFASIDGGGTRASNGMDVFTQSLARVRNESWDLVVVSCSWTPEKFHSPRLQSLLRGWANKGCMLGAIDTGTFLLAEAGLLSGRRATGHYEHIDALIELYPDVTIVEDLYVFDENRFTCCGGAAATDTALQLIRNMHGETVSNEAARYVFHQQFRPGSTQQNPQDHQPLGHTVPPAVMHAIKLMETHLEEVISIPEISERVGISQRQLDRLFRDVTHKTPALYYRDIRLDRARGLVTQTSMALTKVGVASGFPNQSHFCKVYRERFGLTPSQDRQDGRVPFNYRAWPMHQPGKQR</sequence>
<dbReference type="PROSITE" id="PS01124">
    <property type="entry name" value="HTH_ARAC_FAMILY_2"/>
    <property type="match status" value="1"/>
</dbReference>
<evidence type="ECO:0000313" key="5">
    <source>
        <dbReference type="Proteomes" id="UP000010448"/>
    </source>
</evidence>
<organism evidence="4 5">
    <name type="scientific">Pseudomonas bharatica CSV86</name>
    <dbReference type="NCBI Taxonomy" id="1005395"/>
    <lineage>
        <taxon>Bacteria</taxon>
        <taxon>Pseudomonadati</taxon>
        <taxon>Pseudomonadota</taxon>
        <taxon>Gammaproteobacteria</taxon>
        <taxon>Pseudomonadales</taxon>
        <taxon>Pseudomonadaceae</taxon>
        <taxon>Pseudomonas</taxon>
        <taxon>Pseudomonas bharatica</taxon>
    </lineage>
</organism>
<dbReference type="eggNOG" id="COG4977">
    <property type="taxonomic scope" value="Bacteria"/>
</dbReference>
<dbReference type="PROSITE" id="PS00041">
    <property type="entry name" value="HTH_ARAC_FAMILY_1"/>
    <property type="match status" value="1"/>
</dbReference>
<dbReference type="SMART" id="SM00342">
    <property type="entry name" value="HTH_ARAC"/>
    <property type="match status" value="1"/>
</dbReference>
<dbReference type="InterPro" id="IPR052158">
    <property type="entry name" value="INH-QAR"/>
</dbReference>
<dbReference type="RefSeq" id="WP_009405323.1">
    <property type="nucleotide sequence ID" value="NZ_AMWJ02000001.1"/>
</dbReference>
<name>L1LUY4_9PSED</name>
<dbReference type="InterPro" id="IPR018060">
    <property type="entry name" value="HTH_AraC"/>
</dbReference>
<dbReference type="Proteomes" id="UP000010448">
    <property type="component" value="Unassembled WGS sequence"/>
</dbReference>
<dbReference type="EMBL" id="AMWJ02000001">
    <property type="protein sequence ID" value="NNJ15665.1"/>
    <property type="molecule type" value="Genomic_DNA"/>
</dbReference>
<dbReference type="GO" id="GO:0003700">
    <property type="term" value="F:DNA-binding transcription factor activity"/>
    <property type="evidence" value="ECO:0007669"/>
    <property type="project" value="InterPro"/>
</dbReference>
<dbReference type="PANTHER" id="PTHR43130:SF3">
    <property type="entry name" value="HTH-TYPE TRANSCRIPTIONAL REGULATOR RV1931C"/>
    <property type="match status" value="1"/>
</dbReference>
<evidence type="ECO:0000256" key="1">
    <source>
        <dbReference type="ARBA" id="ARBA00023015"/>
    </source>
</evidence>
<dbReference type="GO" id="GO:0043565">
    <property type="term" value="F:sequence-specific DNA binding"/>
    <property type="evidence" value="ECO:0007669"/>
    <property type="project" value="InterPro"/>
</dbReference>
<keyword evidence="1" id="KW-0805">Transcription regulation</keyword>
<dbReference type="SUPFAM" id="SSF46689">
    <property type="entry name" value="Homeodomain-like"/>
    <property type="match status" value="2"/>
</dbReference>
<dbReference type="CDD" id="cd03136">
    <property type="entry name" value="GATase1_AraC_ArgR_like"/>
    <property type="match status" value="1"/>
</dbReference>
<dbReference type="Gene3D" id="1.10.10.60">
    <property type="entry name" value="Homeodomain-like"/>
    <property type="match status" value="1"/>
</dbReference>
<dbReference type="Pfam" id="PF01965">
    <property type="entry name" value="DJ-1_PfpI"/>
    <property type="match status" value="1"/>
</dbReference>
<dbReference type="InterPro" id="IPR002818">
    <property type="entry name" value="DJ-1/PfpI"/>
</dbReference>
<accession>L1LUY4</accession>
<evidence type="ECO:0000313" key="4">
    <source>
        <dbReference type="EMBL" id="NNJ15665.1"/>
    </source>
</evidence>
<keyword evidence="3" id="KW-0804">Transcription</keyword>
<dbReference type="OrthoDB" id="2547276at2"/>
<dbReference type="InterPro" id="IPR009057">
    <property type="entry name" value="Homeodomain-like_sf"/>
</dbReference>
<dbReference type="PANTHER" id="PTHR43130">
    <property type="entry name" value="ARAC-FAMILY TRANSCRIPTIONAL REGULATOR"/>
    <property type="match status" value="1"/>
</dbReference>
<dbReference type="InterPro" id="IPR029062">
    <property type="entry name" value="Class_I_gatase-like"/>
</dbReference>
<dbReference type="InterPro" id="IPR018062">
    <property type="entry name" value="HTH_AraC-typ_CS"/>
</dbReference>